<dbReference type="Proteomes" id="UP000240461">
    <property type="component" value="Segment"/>
</dbReference>
<dbReference type="EMBL" id="KM982402">
    <property type="protein sequence ID" value="AKI79763.1"/>
    <property type="molecule type" value="Genomic_DNA"/>
</dbReference>
<evidence type="ECO:0000313" key="2">
    <source>
        <dbReference type="Proteomes" id="UP000240461"/>
    </source>
</evidence>
<keyword evidence="2" id="KW-1185">Reference proteome</keyword>
<proteinExistence type="predicted"/>
<evidence type="ECO:0000313" key="1">
    <source>
        <dbReference type="EMBL" id="AKI79763.1"/>
    </source>
</evidence>
<accession>A0A0G2Y211</accession>
<reference evidence="1 2" key="1">
    <citation type="submission" date="2014-10" db="EMBL/GenBank/DDBJ databases">
        <title>Pan-genome analysis of Brazilian lineage A amoebal mimiviruses.</title>
        <authorList>
            <person name="Assis F.L."/>
            <person name="Abrahao J.S."/>
            <person name="Kroon E.G."/>
            <person name="Dornas F.P."/>
            <person name="Andrade K.R."/>
            <person name="Borato P.V.M."/>
            <person name="Pilotto M.R."/>
            <person name="Benamar S."/>
            <person name="LaScola B."/>
            <person name="Colson P."/>
        </authorList>
    </citation>
    <scope>NUCLEOTIDE SEQUENCE [LARGE SCALE GENOMIC DNA]</scope>
    <source>
        <strain evidence="1 2">Kroon</strain>
    </source>
</reference>
<name>A0A0G2Y211_9VIRU</name>
<protein>
    <submittedName>
        <fullName evidence="1">Uncharacterized protein</fullName>
    </submittedName>
</protein>
<sequence>MPSKIRKDNDNINKKHDNFFSNSYKECGVCTDKKRIFKKMFELTRIINALKIFLSKLQGRNLGTEMSIKIQKIKECVNILEAQAAEIMNRI</sequence>
<dbReference type="KEGG" id="vg:80513561"/>
<organism evidence="1 2">
    <name type="scientific">Acanthamoeba polyphaga mimivirus Kroon</name>
    <dbReference type="NCBI Taxonomy" id="3069720"/>
    <lineage>
        <taxon>Viruses</taxon>
        <taxon>Varidnaviria</taxon>
        <taxon>Bamfordvirae</taxon>
        <taxon>Nucleocytoviricota</taxon>
        <taxon>Megaviricetes</taxon>
        <taxon>Imitervirales</taxon>
        <taxon>Mimiviridae</taxon>
        <taxon>Megamimivirinae</taxon>
        <taxon>Mimivirus</taxon>
        <taxon>Mimivirus lagoaense</taxon>
    </lineage>
</organism>